<proteinExistence type="predicted"/>
<dbReference type="EMBL" id="JAKZHW010000001">
    <property type="protein sequence ID" value="MCH8615490.1"/>
    <property type="molecule type" value="Genomic_DNA"/>
</dbReference>
<sequence length="76" mass="7929">MASALRGYQSVERFEAFSVLASGCRQLAQTCMTDGAKTMLRALADDLDQQVSGTASLGAIVQSGFTDAQPAPPVYG</sequence>
<dbReference type="RefSeq" id="WP_241446278.1">
    <property type="nucleotide sequence ID" value="NZ_JAKZHW010000001.1"/>
</dbReference>
<name>A0ABS9VKK0_9SPHN</name>
<organism evidence="1 2">
    <name type="scientific">Sphingomonas telluris</name>
    <dbReference type="NCBI Taxonomy" id="2907998"/>
    <lineage>
        <taxon>Bacteria</taxon>
        <taxon>Pseudomonadati</taxon>
        <taxon>Pseudomonadota</taxon>
        <taxon>Alphaproteobacteria</taxon>
        <taxon>Sphingomonadales</taxon>
        <taxon>Sphingomonadaceae</taxon>
        <taxon>Sphingomonas</taxon>
    </lineage>
</organism>
<protein>
    <submittedName>
        <fullName evidence="1">Uncharacterized protein</fullName>
    </submittedName>
</protein>
<reference evidence="1 2" key="1">
    <citation type="submission" date="2022-03" db="EMBL/GenBank/DDBJ databases">
        <authorList>
            <person name="Jo J.-H."/>
            <person name="Im W.-T."/>
        </authorList>
    </citation>
    <scope>NUCLEOTIDE SEQUENCE [LARGE SCALE GENOMIC DNA]</scope>
    <source>
        <strain evidence="1 2">SM33</strain>
    </source>
</reference>
<gene>
    <name evidence="1" type="ORF">LZ016_05165</name>
</gene>
<evidence type="ECO:0000313" key="1">
    <source>
        <dbReference type="EMBL" id="MCH8615490.1"/>
    </source>
</evidence>
<accession>A0ABS9VKK0</accession>
<evidence type="ECO:0000313" key="2">
    <source>
        <dbReference type="Proteomes" id="UP001203058"/>
    </source>
</evidence>
<dbReference type="Proteomes" id="UP001203058">
    <property type="component" value="Unassembled WGS sequence"/>
</dbReference>
<keyword evidence="2" id="KW-1185">Reference proteome</keyword>
<comment type="caution">
    <text evidence="1">The sequence shown here is derived from an EMBL/GenBank/DDBJ whole genome shotgun (WGS) entry which is preliminary data.</text>
</comment>